<organism evidence="1 2">
    <name type="scientific">Cymbomonas tetramitiformis</name>
    <dbReference type="NCBI Taxonomy" id="36881"/>
    <lineage>
        <taxon>Eukaryota</taxon>
        <taxon>Viridiplantae</taxon>
        <taxon>Chlorophyta</taxon>
        <taxon>Pyramimonadophyceae</taxon>
        <taxon>Pyramimonadales</taxon>
        <taxon>Pyramimonadaceae</taxon>
        <taxon>Cymbomonas</taxon>
    </lineage>
</organism>
<accession>A0AAE0GTH9</accession>
<keyword evidence="2" id="KW-1185">Reference proteome</keyword>
<comment type="caution">
    <text evidence="1">The sequence shown here is derived from an EMBL/GenBank/DDBJ whole genome shotgun (WGS) entry which is preliminary data.</text>
</comment>
<dbReference type="AlphaFoldDB" id="A0AAE0GTH9"/>
<evidence type="ECO:0000313" key="1">
    <source>
        <dbReference type="EMBL" id="KAK3284125.1"/>
    </source>
</evidence>
<name>A0AAE0GTH9_9CHLO</name>
<gene>
    <name evidence="1" type="ORF">CYMTET_8212</name>
</gene>
<dbReference type="Proteomes" id="UP001190700">
    <property type="component" value="Unassembled WGS sequence"/>
</dbReference>
<sequence length="134" mass="15155">MHIVQVGKPEEVAAFGEEEGLHALLRAQERAPPDRYSLGLPEKYPVRPEGRLDTVIGTALRAEQLPADVCEGDMADYLLCSREEEASRARKMLTKILQQAREMLTKILQRAREMLTRVSSAVRSKVLTKILQRE</sequence>
<reference evidence="1 2" key="1">
    <citation type="journal article" date="2015" name="Genome Biol. Evol.">
        <title>Comparative Genomics of a Bacterivorous Green Alga Reveals Evolutionary Causalities and Consequences of Phago-Mixotrophic Mode of Nutrition.</title>
        <authorList>
            <person name="Burns J.A."/>
            <person name="Paasch A."/>
            <person name="Narechania A."/>
            <person name="Kim E."/>
        </authorList>
    </citation>
    <scope>NUCLEOTIDE SEQUENCE [LARGE SCALE GENOMIC DNA]</scope>
    <source>
        <strain evidence="1 2">PLY_AMNH</strain>
    </source>
</reference>
<proteinExistence type="predicted"/>
<evidence type="ECO:0000313" key="2">
    <source>
        <dbReference type="Proteomes" id="UP001190700"/>
    </source>
</evidence>
<protein>
    <submittedName>
        <fullName evidence="1">Uncharacterized protein</fullName>
    </submittedName>
</protein>
<dbReference type="EMBL" id="LGRX02002491">
    <property type="protein sequence ID" value="KAK3284125.1"/>
    <property type="molecule type" value="Genomic_DNA"/>
</dbReference>